<sequence length="89" mass="10027">MTNDNGAHVKETLVEVGHELFELEEPLRRVRDLAHAVLMLATSDEMGKQPGAALHALANTILDELNDLIDRRDNIWRIAIDKREAADED</sequence>
<gene>
    <name evidence="1" type="ORF">SAMN05444170_5540</name>
</gene>
<keyword evidence="2" id="KW-1185">Reference proteome</keyword>
<reference evidence="2" key="1">
    <citation type="submission" date="2016-11" db="EMBL/GenBank/DDBJ databases">
        <authorList>
            <person name="Varghese N."/>
            <person name="Submissions S."/>
        </authorList>
    </citation>
    <scope>NUCLEOTIDE SEQUENCE [LARGE SCALE GENOMIC DNA]</scope>
    <source>
        <strain evidence="2">GAS401</strain>
    </source>
</reference>
<evidence type="ECO:0000313" key="2">
    <source>
        <dbReference type="Proteomes" id="UP000184096"/>
    </source>
</evidence>
<name>A0A1M7UKI2_9BRAD</name>
<dbReference type="RefSeq" id="WP_072822734.1">
    <property type="nucleotide sequence ID" value="NZ_LT670849.1"/>
</dbReference>
<dbReference type="EMBL" id="LT670849">
    <property type="protein sequence ID" value="SHN83532.1"/>
    <property type="molecule type" value="Genomic_DNA"/>
</dbReference>
<organism evidence="1 2">
    <name type="scientific">Bradyrhizobium erythrophlei</name>
    <dbReference type="NCBI Taxonomy" id="1437360"/>
    <lineage>
        <taxon>Bacteria</taxon>
        <taxon>Pseudomonadati</taxon>
        <taxon>Pseudomonadota</taxon>
        <taxon>Alphaproteobacteria</taxon>
        <taxon>Hyphomicrobiales</taxon>
        <taxon>Nitrobacteraceae</taxon>
        <taxon>Bradyrhizobium</taxon>
    </lineage>
</organism>
<proteinExistence type="predicted"/>
<dbReference type="Proteomes" id="UP000184096">
    <property type="component" value="Chromosome I"/>
</dbReference>
<dbReference type="AlphaFoldDB" id="A0A1M7UKI2"/>
<protein>
    <submittedName>
        <fullName evidence="1">Uncharacterized protein</fullName>
    </submittedName>
</protein>
<evidence type="ECO:0000313" key="1">
    <source>
        <dbReference type="EMBL" id="SHN83532.1"/>
    </source>
</evidence>
<accession>A0A1M7UKI2</accession>